<dbReference type="Gene3D" id="3.40.50.720">
    <property type="entry name" value="NAD(P)-binding Rossmann-like Domain"/>
    <property type="match status" value="1"/>
</dbReference>
<dbReference type="PANTHER" id="PTHR23406">
    <property type="entry name" value="MALIC ENZYME-RELATED"/>
    <property type="match status" value="1"/>
</dbReference>
<accession>A0A0C2FZN1</accession>
<dbReference type="GO" id="GO:0005739">
    <property type="term" value="C:mitochondrion"/>
    <property type="evidence" value="ECO:0007669"/>
    <property type="project" value="TreeGrafter"/>
</dbReference>
<dbReference type="AlphaFoldDB" id="A0A0C2FZN1"/>
<dbReference type="OrthoDB" id="5845872at2759"/>
<keyword evidence="3" id="KW-1185">Reference proteome</keyword>
<dbReference type="Pfam" id="PF03949">
    <property type="entry name" value="Malic_M"/>
    <property type="match status" value="1"/>
</dbReference>
<protein>
    <recommendedName>
        <fullName evidence="1">Malic enzyme NAD-binding domain-containing protein</fullName>
    </recommendedName>
</protein>
<dbReference type="GO" id="GO:0051287">
    <property type="term" value="F:NAD binding"/>
    <property type="evidence" value="ECO:0007669"/>
    <property type="project" value="InterPro"/>
</dbReference>
<gene>
    <name evidence="2" type="ORF">ANCDUO_17756</name>
</gene>
<dbReference type="InterPro" id="IPR012302">
    <property type="entry name" value="Malic_NAD-bd"/>
</dbReference>
<dbReference type="GO" id="GO:0006108">
    <property type="term" value="P:malate metabolic process"/>
    <property type="evidence" value="ECO:0007669"/>
    <property type="project" value="TreeGrafter"/>
</dbReference>
<sequence>MPDTKNLLEVVKTVQPDGIIGASTVPGSFTEEVISEMAKINARPIIFALSNPTSKAECTAEDAYRITNV</sequence>
<dbReference type="GO" id="GO:0004473">
    <property type="term" value="F:malate dehydrogenase (decarboxylating) (NADP+) activity"/>
    <property type="evidence" value="ECO:0007669"/>
    <property type="project" value="TreeGrafter"/>
</dbReference>
<dbReference type="Proteomes" id="UP000054047">
    <property type="component" value="Unassembled WGS sequence"/>
</dbReference>
<organism evidence="2 3">
    <name type="scientific">Ancylostoma duodenale</name>
    <dbReference type="NCBI Taxonomy" id="51022"/>
    <lineage>
        <taxon>Eukaryota</taxon>
        <taxon>Metazoa</taxon>
        <taxon>Ecdysozoa</taxon>
        <taxon>Nematoda</taxon>
        <taxon>Chromadorea</taxon>
        <taxon>Rhabditida</taxon>
        <taxon>Rhabditina</taxon>
        <taxon>Rhabditomorpha</taxon>
        <taxon>Strongyloidea</taxon>
        <taxon>Ancylostomatidae</taxon>
        <taxon>Ancylostomatinae</taxon>
        <taxon>Ancylostoma</taxon>
    </lineage>
</organism>
<evidence type="ECO:0000259" key="1">
    <source>
        <dbReference type="Pfam" id="PF03949"/>
    </source>
</evidence>
<dbReference type="EMBL" id="KN744417">
    <property type="protein sequence ID" value="KIH52144.1"/>
    <property type="molecule type" value="Genomic_DNA"/>
</dbReference>
<proteinExistence type="predicted"/>
<feature type="domain" description="Malic enzyme NAD-binding" evidence="1">
    <location>
        <begin position="3"/>
        <end position="68"/>
    </location>
</feature>
<name>A0A0C2FZN1_9BILA</name>
<dbReference type="InterPro" id="IPR036291">
    <property type="entry name" value="NAD(P)-bd_dom_sf"/>
</dbReference>
<dbReference type="SUPFAM" id="SSF51735">
    <property type="entry name" value="NAD(P)-binding Rossmann-fold domains"/>
    <property type="match status" value="1"/>
</dbReference>
<evidence type="ECO:0000313" key="3">
    <source>
        <dbReference type="Proteomes" id="UP000054047"/>
    </source>
</evidence>
<evidence type="ECO:0000313" key="2">
    <source>
        <dbReference type="EMBL" id="KIH52144.1"/>
    </source>
</evidence>
<reference evidence="2 3" key="1">
    <citation type="submission" date="2013-12" db="EMBL/GenBank/DDBJ databases">
        <title>Draft genome of the parsitic nematode Ancylostoma duodenale.</title>
        <authorList>
            <person name="Mitreva M."/>
        </authorList>
    </citation>
    <scope>NUCLEOTIDE SEQUENCE [LARGE SCALE GENOMIC DNA]</scope>
    <source>
        <strain evidence="2 3">Zhejiang</strain>
    </source>
</reference>
<dbReference type="PANTHER" id="PTHR23406:SF90">
    <property type="entry name" value="MALIC ENZYME-RELATED"/>
    <property type="match status" value="1"/>
</dbReference>